<dbReference type="GO" id="GO:0051537">
    <property type="term" value="F:2 iron, 2 sulfur cluster binding"/>
    <property type="evidence" value="ECO:0007669"/>
    <property type="project" value="UniProtKB-KW"/>
</dbReference>
<dbReference type="InterPro" id="IPR052950">
    <property type="entry name" value="CISD"/>
</dbReference>
<proteinExistence type="predicted"/>
<organism evidence="6 7">
    <name type="scientific">Caldichromatium japonicum</name>
    <dbReference type="NCBI Taxonomy" id="2699430"/>
    <lineage>
        <taxon>Bacteria</taxon>
        <taxon>Pseudomonadati</taxon>
        <taxon>Pseudomonadota</taxon>
        <taxon>Gammaproteobacteria</taxon>
        <taxon>Chromatiales</taxon>
        <taxon>Chromatiaceae</taxon>
        <taxon>Caldichromatium</taxon>
    </lineage>
</organism>
<feature type="domain" description="Iron-binding zinc finger CDGSH type" evidence="5">
    <location>
        <begin position="177"/>
        <end position="213"/>
    </location>
</feature>
<sequence>MSKPIIRYAGQEIEVTWDGRLCIHIGECVCAEGELFVSGRDPWCQPDLVSREQVRAIIERCPTGALSYTDKTGEPETAPPENRVLVANDGPLYFSGELAIEGAPEDMPGVQRRAALCRCGASKNKPFCDNSHREAGFKDAGAVGSQGTGLQECGGPLKVRVIPNGPLKTEGNLSIYTGAGRLAWEGTQTALCRCGASKNKPFCDGTHREIGFKTD</sequence>
<gene>
    <name evidence="6" type="ORF">GWK36_07175</name>
</gene>
<feature type="domain" description="Iron-binding zinc finger CDGSH type" evidence="5">
    <location>
        <begin position="97"/>
        <end position="138"/>
    </location>
</feature>
<accession>A0A6G7VCJ8</accession>
<dbReference type="GO" id="GO:0005737">
    <property type="term" value="C:cytoplasm"/>
    <property type="evidence" value="ECO:0007669"/>
    <property type="project" value="UniProtKB-ARBA"/>
</dbReference>
<dbReference type="AlphaFoldDB" id="A0A6G7VCJ8"/>
<dbReference type="SMART" id="SM00704">
    <property type="entry name" value="ZnF_CDGSH"/>
    <property type="match status" value="2"/>
</dbReference>
<evidence type="ECO:0000256" key="2">
    <source>
        <dbReference type="ARBA" id="ARBA00022723"/>
    </source>
</evidence>
<protein>
    <recommendedName>
        <fullName evidence="5">Iron-binding zinc finger CDGSH type domain-containing protein</fullName>
    </recommendedName>
</protein>
<keyword evidence="3" id="KW-0408">Iron</keyword>
<dbReference type="Pfam" id="PF09360">
    <property type="entry name" value="zf-CDGSH"/>
    <property type="match status" value="2"/>
</dbReference>
<dbReference type="Pfam" id="PF06902">
    <property type="entry name" value="Fer4_19"/>
    <property type="match status" value="1"/>
</dbReference>
<keyword evidence="1" id="KW-0001">2Fe-2S</keyword>
<dbReference type="RefSeq" id="WP_166270566.1">
    <property type="nucleotide sequence ID" value="NZ_CP048029.1"/>
</dbReference>
<dbReference type="InterPro" id="IPR042216">
    <property type="entry name" value="MitoNEET_CISD"/>
</dbReference>
<keyword evidence="2" id="KW-0479">Metal-binding</keyword>
<name>A0A6G7VCJ8_9GAMM</name>
<dbReference type="Gene3D" id="3.40.5.90">
    <property type="entry name" value="CDGSH iron-sulfur domain, mitoNEET-type"/>
    <property type="match status" value="2"/>
</dbReference>
<dbReference type="GO" id="GO:0046872">
    <property type="term" value="F:metal ion binding"/>
    <property type="evidence" value="ECO:0007669"/>
    <property type="project" value="UniProtKB-KW"/>
</dbReference>
<evidence type="ECO:0000259" key="5">
    <source>
        <dbReference type="SMART" id="SM00704"/>
    </source>
</evidence>
<dbReference type="PANTHER" id="PTHR46491:SF3">
    <property type="entry name" value="CDGSH IRON-SULFUR DOMAIN-CONTAINING PROTEIN 3, MITOCHONDRIAL"/>
    <property type="match status" value="1"/>
</dbReference>
<keyword evidence="4" id="KW-0411">Iron-sulfur</keyword>
<dbReference type="EMBL" id="CP048029">
    <property type="protein sequence ID" value="QIK37803.1"/>
    <property type="molecule type" value="Genomic_DNA"/>
</dbReference>
<dbReference type="KEGG" id="cjap:GWK36_07175"/>
<evidence type="ECO:0000313" key="7">
    <source>
        <dbReference type="Proteomes" id="UP000502699"/>
    </source>
</evidence>
<evidence type="ECO:0000256" key="3">
    <source>
        <dbReference type="ARBA" id="ARBA00023004"/>
    </source>
</evidence>
<dbReference type="InterPro" id="IPR010693">
    <property type="entry name" value="Divergent_4Fe-4S_mono-cluster"/>
</dbReference>
<dbReference type="Proteomes" id="UP000502699">
    <property type="component" value="Chromosome"/>
</dbReference>
<evidence type="ECO:0000256" key="4">
    <source>
        <dbReference type="ARBA" id="ARBA00023014"/>
    </source>
</evidence>
<reference evidence="7" key="1">
    <citation type="submission" date="2020-01" db="EMBL/GenBank/DDBJ databases">
        <title>Caldichromatium gen. nov., sp. nov., a thermophilic purple sulfur bacterium member of the family Chromatiaceae isolated from Nakabusa hot spring, Japan.</title>
        <authorList>
            <person name="Saini M.K."/>
            <person name="Hanada S."/>
            <person name="Tank M."/>
        </authorList>
    </citation>
    <scope>NUCLEOTIDE SEQUENCE [LARGE SCALE GENOMIC DNA]</scope>
    <source>
        <strain evidence="7">No.7</strain>
    </source>
</reference>
<evidence type="ECO:0000313" key="6">
    <source>
        <dbReference type="EMBL" id="QIK37803.1"/>
    </source>
</evidence>
<dbReference type="InterPro" id="IPR018967">
    <property type="entry name" value="FeS-contain_CDGSH-typ"/>
</dbReference>
<dbReference type="PANTHER" id="PTHR46491">
    <property type="entry name" value="CDGSH IRON SULFUR DOMAIN PROTEIN HOMOLOG"/>
    <property type="match status" value="1"/>
</dbReference>
<evidence type="ECO:0000256" key="1">
    <source>
        <dbReference type="ARBA" id="ARBA00022714"/>
    </source>
</evidence>
<keyword evidence="7" id="KW-1185">Reference proteome</keyword>